<dbReference type="Proteomes" id="UP000518266">
    <property type="component" value="Unassembled WGS sequence"/>
</dbReference>
<keyword evidence="3" id="KW-1185">Reference proteome</keyword>
<evidence type="ECO:0000313" key="3">
    <source>
        <dbReference type="Proteomes" id="UP000518266"/>
    </source>
</evidence>
<name>A0A7J5XYU5_DISMA</name>
<organism evidence="2 3">
    <name type="scientific">Dissostichus mawsoni</name>
    <name type="common">Antarctic cod</name>
    <dbReference type="NCBI Taxonomy" id="36200"/>
    <lineage>
        <taxon>Eukaryota</taxon>
        <taxon>Metazoa</taxon>
        <taxon>Chordata</taxon>
        <taxon>Craniata</taxon>
        <taxon>Vertebrata</taxon>
        <taxon>Euteleostomi</taxon>
        <taxon>Actinopterygii</taxon>
        <taxon>Neopterygii</taxon>
        <taxon>Teleostei</taxon>
        <taxon>Neoteleostei</taxon>
        <taxon>Acanthomorphata</taxon>
        <taxon>Eupercaria</taxon>
        <taxon>Perciformes</taxon>
        <taxon>Notothenioidei</taxon>
        <taxon>Nototheniidae</taxon>
        <taxon>Dissostichus</taxon>
    </lineage>
</organism>
<protein>
    <submittedName>
        <fullName evidence="2">Uncharacterized protein</fullName>
    </submittedName>
</protein>
<dbReference type="OrthoDB" id="10433921at2759"/>
<comment type="caution">
    <text evidence="2">The sequence shown here is derived from an EMBL/GenBank/DDBJ whole genome shotgun (WGS) entry which is preliminary data.</text>
</comment>
<feature type="compositionally biased region" description="Polar residues" evidence="1">
    <location>
        <begin position="78"/>
        <end position="93"/>
    </location>
</feature>
<accession>A0A7J5XYU5</accession>
<dbReference type="AlphaFoldDB" id="A0A7J5XYU5"/>
<sequence>MDEGMDSQTSVTAEVQPEGPKNDVPNTNLTDGKDELFCGPQKTDTSKDCAQLENSQDGVASQTSMDCGSAGGLDESTPADSGCNSTQSHCSDGQKSKRSTSPGPHPVKTTCVAAHSPNPKLTLPLR</sequence>
<feature type="compositionally biased region" description="Polar residues" evidence="1">
    <location>
        <begin position="1"/>
        <end position="13"/>
    </location>
</feature>
<evidence type="ECO:0000313" key="2">
    <source>
        <dbReference type="EMBL" id="KAF3842051.1"/>
    </source>
</evidence>
<dbReference type="EMBL" id="JAAKFY010000019">
    <property type="protein sequence ID" value="KAF3842051.1"/>
    <property type="molecule type" value="Genomic_DNA"/>
</dbReference>
<proteinExistence type="predicted"/>
<gene>
    <name evidence="2" type="ORF">F7725_024002</name>
</gene>
<feature type="region of interest" description="Disordered" evidence="1">
    <location>
        <begin position="1"/>
        <end position="126"/>
    </location>
</feature>
<feature type="compositionally biased region" description="Polar residues" evidence="1">
    <location>
        <begin position="52"/>
        <end position="66"/>
    </location>
</feature>
<reference evidence="2 3" key="1">
    <citation type="submission" date="2020-03" db="EMBL/GenBank/DDBJ databases">
        <title>Dissostichus mawsoni Genome sequencing and assembly.</title>
        <authorList>
            <person name="Park H."/>
        </authorList>
    </citation>
    <scope>NUCLEOTIDE SEQUENCE [LARGE SCALE GENOMIC DNA]</scope>
    <source>
        <strain evidence="2">DM0001</strain>
        <tissue evidence="2">Muscle</tissue>
    </source>
</reference>
<evidence type="ECO:0000256" key="1">
    <source>
        <dbReference type="SAM" id="MobiDB-lite"/>
    </source>
</evidence>